<feature type="domain" description="CusB-like beta-barrel" evidence="6">
    <location>
        <begin position="248"/>
        <end position="321"/>
    </location>
</feature>
<dbReference type="Proteomes" id="UP001155546">
    <property type="component" value="Unassembled WGS sequence"/>
</dbReference>
<accession>A0A9X2WPQ0</accession>
<feature type="domain" description="Multidrug resistance protein MdtA-like barrel-sandwich hybrid" evidence="5">
    <location>
        <begin position="109"/>
        <end position="243"/>
    </location>
</feature>
<evidence type="ECO:0000259" key="5">
    <source>
        <dbReference type="Pfam" id="PF25917"/>
    </source>
</evidence>
<evidence type="ECO:0000256" key="1">
    <source>
        <dbReference type="ARBA" id="ARBA00009477"/>
    </source>
</evidence>
<dbReference type="Gene3D" id="1.10.287.470">
    <property type="entry name" value="Helix hairpin bin"/>
    <property type="match status" value="1"/>
</dbReference>
<reference evidence="7" key="1">
    <citation type="journal article" date="2023" name="Int. J. Syst. Evol. Microbiol.">
        <title>&lt;i&gt;Shewanella septentrionalis&lt;/i&gt; sp. nov. and &lt;i&gt;Shewanella holmiensis&lt;/i&gt; sp. nov., isolated from Baltic Sea water and sediments.</title>
        <authorList>
            <person name="Martin-Rodriguez A.J."/>
            <person name="Thorell K."/>
            <person name="Joffre E."/>
            <person name="Jensie-Markopoulos S."/>
            <person name="Moore E.R.B."/>
            <person name="Sjoling A."/>
        </authorList>
    </citation>
    <scope>NUCLEOTIDE SEQUENCE</scope>
    <source>
        <strain evidence="7">SP1S2-7</strain>
    </source>
</reference>
<dbReference type="Gene3D" id="2.40.50.100">
    <property type="match status" value="1"/>
</dbReference>
<dbReference type="GO" id="GO:0015679">
    <property type="term" value="P:plasma membrane copper ion transport"/>
    <property type="evidence" value="ECO:0007669"/>
    <property type="project" value="TreeGrafter"/>
</dbReference>
<organism evidence="7 8">
    <name type="scientific">Shewanella holmiensis</name>
    <dbReference type="NCBI Taxonomy" id="2952222"/>
    <lineage>
        <taxon>Bacteria</taxon>
        <taxon>Pseudomonadati</taxon>
        <taxon>Pseudomonadota</taxon>
        <taxon>Gammaproteobacteria</taxon>
        <taxon>Alteromonadales</taxon>
        <taxon>Shewanellaceae</taxon>
        <taxon>Shewanella</taxon>
    </lineage>
</organism>
<feature type="transmembrane region" description="Helical" evidence="4">
    <location>
        <begin position="20"/>
        <end position="38"/>
    </location>
</feature>
<dbReference type="SUPFAM" id="SSF111369">
    <property type="entry name" value="HlyD-like secretion proteins"/>
    <property type="match status" value="1"/>
</dbReference>
<evidence type="ECO:0000313" key="8">
    <source>
        <dbReference type="Proteomes" id="UP001155546"/>
    </source>
</evidence>
<dbReference type="Gene3D" id="2.40.420.20">
    <property type="match status" value="1"/>
</dbReference>
<evidence type="ECO:0000256" key="2">
    <source>
        <dbReference type="ARBA" id="ARBA00022448"/>
    </source>
</evidence>
<dbReference type="Gene3D" id="2.40.30.170">
    <property type="match status" value="1"/>
</dbReference>
<comment type="similarity">
    <text evidence="1">Belongs to the membrane fusion protein (MFP) (TC 8.A.1) family.</text>
</comment>
<dbReference type="EMBL" id="JAMTCD010000022">
    <property type="protein sequence ID" value="MCT7943060.1"/>
    <property type="molecule type" value="Genomic_DNA"/>
</dbReference>
<dbReference type="Pfam" id="PF25917">
    <property type="entry name" value="BSH_RND"/>
    <property type="match status" value="1"/>
</dbReference>
<evidence type="ECO:0000256" key="3">
    <source>
        <dbReference type="SAM" id="MobiDB-lite"/>
    </source>
</evidence>
<dbReference type="GO" id="GO:0060003">
    <property type="term" value="P:copper ion export"/>
    <property type="evidence" value="ECO:0007669"/>
    <property type="project" value="TreeGrafter"/>
</dbReference>
<keyword evidence="4" id="KW-0812">Transmembrane</keyword>
<name>A0A9X2WPQ0_9GAMM</name>
<dbReference type="RefSeq" id="WP_261299406.1">
    <property type="nucleotide sequence ID" value="NZ_JAMTCD010000022.1"/>
</dbReference>
<feature type="region of interest" description="Disordered" evidence="3">
    <location>
        <begin position="46"/>
        <end position="67"/>
    </location>
</feature>
<keyword evidence="8" id="KW-1185">Reference proteome</keyword>
<dbReference type="AlphaFoldDB" id="A0A9X2WPQ0"/>
<gene>
    <name evidence="7" type="ORF">NE535_14875</name>
</gene>
<dbReference type="PANTHER" id="PTHR30097:SF15">
    <property type="entry name" value="CATION EFFLUX SYSTEM PROTEIN CUSB"/>
    <property type="match status" value="1"/>
</dbReference>
<dbReference type="PANTHER" id="PTHR30097">
    <property type="entry name" value="CATION EFFLUX SYSTEM PROTEIN CUSB"/>
    <property type="match status" value="1"/>
</dbReference>
<dbReference type="InterPro" id="IPR058792">
    <property type="entry name" value="Beta-barrel_RND_2"/>
</dbReference>
<keyword evidence="4" id="KW-0472">Membrane</keyword>
<evidence type="ECO:0000259" key="6">
    <source>
        <dbReference type="Pfam" id="PF25954"/>
    </source>
</evidence>
<comment type="caution">
    <text evidence="7">The sequence shown here is derived from an EMBL/GenBank/DDBJ whole genome shotgun (WGS) entry which is preliminary data.</text>
</comment>
<dbReference type="InterPro" id="IPR051909">
    <property type="entry name" value="MFP_Cation_Efflux"/>
</dbReference>
<evidence type="ECO:0000313" key="7">
    <source>
        <dbReference type="EMBL" id="MCT7943060.1"/>
    </source>
</evidence>
<evidence type="ECO:0000256" key="4">
    <source>
        <dbReference type="SAM" id="Phobius"/>
    </source>
</evidence>
<keyword evidence="2" id="KW-0813">Transport</keyword>
<sequence length="415" mass="44927">MTIPVINLPVNTRFLASFSFIVRQLVWLAVIGLGLMLFSNTVMASDDHEPQPSAAHPQGDEDEDEHDDALTLTAQQRELANIRVETLNSSPFDLTSVATAQLVVDKDKTVTIAPQLAMQVLKRHVVPGQQVLKGQALLTLGGTDIAQAQADYINAATEWQRVSRMAKGTISASEKMRTEVNAELKRAVLNAIMMTPEQISALTTSPQSIGQFQLLAPISGRVQQDAAMLGQVLAAGTALMQLTDESFLWVEAQLTPVQSERVAIGQSALVRVGQRNVTGVVIGRSHELNAITRTEQVWISMPNQQHVLHAGEFAELYFQQSSLDTSKPVTGHTHAKGSLHGIIVPDSALTRSSDGDWQVFIEDQDGFEAVEVDVVQSQRGLNLVSGIESGSKVVVSGAFFLASELAKSGFDIHNH</sequence>
<dbReference type="Pfam" id="PF25954">
    <property type="entry name" value="Beta-barrel_RND_2"/>
    <property type="match status" value="1"/>
</dbReference>
<protein>
    <submittedName>
        <fullName evidence="7">Efflux RND transporter periplasmic adaptor subunit</fullName>
    </submittedName>
</protein>
<dbReference type="GO" id="GO:0046914">
    <property type="term" value="F:transition metal ion binding"/>
    <property type="evidence" value="ECO:0007669"/>
    <property type="project" value="TreeGrafter"/>
</dbReference>
<dbReference type="InterPro" id="IPR058625">
    <property type="entry name" value="MdtA-like_BSH"/>
</dbReference>
<dbReference type="GO" id="GO:0030288">
    <property type="term" value="C:outer membrane-bounded periplasmic space"/>
    <property type="evidence" value="ECO:0007669"/>
    <property type="project" value="TreeGrafter"/>
</dbReference>
<proteinExistence type="inferred from homology"/>
<keyword evidence="4" id="KW-1133">Transmembrane helix</keyword>